<dbReference type="GO" id="GO:0003735">
    <property type="term" value="F:structural constituent of ribosome"/>
    <property type="evidence" value="ECO:0007669"/>
    <property type="project" value="InterPro"/>
</dbReference>
<dbReference type="FunFam" id="3.30.70.330:FF:000284">
    <property type="entry name" value="39S ribosomal protein L23, mitochondrial"/>
    <property type="match status" value="1"/>
</dbReference>
<dbReference type="Gene3D" id="3.30.70.330">
    <property type="match status" value="1"/>
</dbReference>
<dbReference type="AlphaFoldDB" id="A0A6G1SPA0"/>
<evidence type="ECO:0000256" key="9">
    <source>
        <dbReference type="SAM" id="Coils"/>
    </source>
</evidence>
<proteinExistence type="inferred from homology"/>
<dbReference type="InterPro" id="IPR012677">
    <property type="entry name" value="Nucleotide-bd_a/b_plait_sf"/>
</dbReference>
<dbReference type="PANTHER" id="PTHR12059">
    <property type="entry name" value="RIBOSOMAL PROTEIN L23-RELATED"/>
    <property type="match status" value="1"/>
</dbReference>
<comment type="similarity">
    <text evidence="2">Belongs to the universal ribosomal protein uL23 family.</text>
</comment>
<protein>
    <recommendedName>
        <fullName evidence="7">Large ribosomal subunit protein uL23m</fullName>
    </recommendedName>
    <alternativeName>
        <fullName evidence="8">39S ribosomal protein L23, mitochondrial</fullName>
    </alternativeName>
</protein>
<keyword evidence="5" id="KW-0687">Ribonucleoprotein</keyword>
<evidence type="ECO:0000256" key="6">
    <source>
        <dbReference type="ARBA" id="ARBA00038782"/>
    </source>
</evidence>
<evidence type="ECO:0000256" key="4">
    <source>
        <dbReference type="ARBA" id="ARBA00023128"/>
    </source>
</evidence>
<dbReference type="Pfam" id="PF00276">
    <property type="entry name" value="Ribosomal_L23"/>
    <property type="match status" value="1"/>
</dbReference>
<dbReference type="EMBL" id="GGYP01007236">
    <property type="protein sequence ID" value="MDE52007.1"/>
    <property type="molecule type" value="Transcribed_RNA"/>
</dbReference>
<evidence type="ECO:0000256" key="3">
    <source>
        <dbReference type="ARBA" id="ARBA00022980"/>
    </source>
</evidence>
<accession>A0A6G1SPA0</accession>
<keyword evidence="9" id="KW-0175">Coiled coil</keyword>
<comment type="subcellular location">
    <subcellularLocation>
        <location evidence="1">Mitochondrion</location>
    </subcellularLocation>
</comment>
<dbReference type="GO" id="GO:0032543">
    <property type="term" value="P:mitochondrial translation"/>
    <property type="evidence" value="ECO:0007669"/>
    <property type="project" value="TreeGrafter"/>
</dbReference>
<gene>
    <name evidence="10" type="primary">mRpL23</name>
    <name evidence="10" type="ORF">g.15707</name>
</gene>
<name>A0A6G1SPA0_9ACAR</name>
<dbReference type="PANTHER" id="PTHR12059:SF5">
    <property type="entry name" value="LARGE RIBOSOMAL SUBUNIT PROTEIN UL23M"/>
    <property type="match status" value="1"/>
</dbReference>
<evidence type="ECO:0000256" key="1">
    <source>
        <dbReference type="ARBA" id="ARBA00004173"/>
    </source>
</evidence>
<comment type="subunit">
    <text evidence="6">Component of the mitochondrial ribosome large subunit (39S) which comprises a 16S rRNA and about 50 distinct proteins.</text>
</comment>
<evidence type="ECO:0000256" key="5">
    <source>
        <dbReference type="ARBA" id="ARBA00023274"/>
    </source>
</evidence>
<organism evidence="10">
    <name type="scientific">Aceria tosichella</name>
    <name type="common">wheat curl mite</name>
    <dbReference type="NCBI Taxonomy" id="561515"/>
    <lineage>
        <taxon>Eukaryota</taxon>
        <taxon>Metazoa</taxon>
        <taxon>Ecdysozoa</taxon>
        <taxon>Arthropoda</taxon>
        <taxon>Chelicerata</taxon>
        <taxon>Arachnida</taxon>
        <taxon>Acari</taxon>
        <taxon>Acariformes</taxon>
        <taxon>Trombidiformes</taxon>
        <taxon>Prostigmata</taxon>
        <taxon>Eupodina</taxon>
        <taxon>Eriophyoidea</taxon>
        <taxon>Eriophyidae</taxon>
        <taxon>Eriophyinae</taxon>
        <taxon>Aceriini</taxon>
        <taxon>Aceria</taxon>
    </lineage>
</organism>
<reference evidence="10" key="1">
    <citation type="submission" date="2018-10" db="EMBL/GenBank/DDBJ databases">
        <title>Transcriptome assembly of Aceria tosichella (Wheat curl mite) Type 2.</title>
        <authorList>
            <person name="Scully E.D."/>
            <person name="Geib S.M."/>
            <person name="Palmer N.A."/>
            <person name="Gupta A.K."/>
            <person name="Sarath G."/>
            <person name="Tatineni S."/>
        </authorList>
    </citation>
    <scope>NUCLEOTIDE SEQUENCE</scope>
    <source>
        <strain evidence="10">LincolnNE</strain>
    </source>
</reference>
<evidence type="ECO:0000313" key="10">
    <source>
        <dbReference type="EMBL" id="MDE52007.1"/>
    </source>
</evidence>
<evidence type="ECO:0000256" key="2">
    <source>
        <dbReference type="ARBA" id="ARBA00006700"/>
    </source>
</evidence>
<keyword evidence="4" id="KW-0496">Mitochondrion</keyword>
<evidence type="ECO:0000256" key="8">
    <source>
        <dbReference type="ARBA" id="ARBA00041375"/>
    </source>
</evidence>
<keyword evidence="3 10" id="KW-0689">Ribosomal protein</keyword>
<sequence>MSTRFYPRFVKGNPQLRIFLPDWIMIMLKPTERQPKNLVTFKTDPRMTDWDIKNYLEKIYNVQVIGIRSRIVGGDLHRSSKGLGKKEDFRIAQVTLPPSQAFEWPDLFPQTKVKEEISDYEKTLEELRKSRTVDQNQTGVPSWFAS</sequence>
<dbReference type="GO" id="GO:0005762">
    <property type="term" value="C:mitochondrial large ribosomal subunit"/>
    <property type="evidence" value="ECO:0007669"/>
    <property type="project" value="TreeGrafter"/>
</dbReference>
<feature type="coiled-coil region" evidence="9">
    <location>
        <begin position="110"/>
        <end position="137"/>
    </location>
</feature>
<dbReference type="SUPFAM" id="SSF54189">
    <property type="entry name" value="Ribosomal proteins S24e, L23 and L15e"/>
    <property type="match status" value="1"/>
</dbReference>
<dbReference type="InterPro" id="IPR012678">
    <property type="entry name" value="Ribosomal_uL23/eL15/eS24_sf"/>
</dbReference>
<evidence type="ECO:0000256" key="7">
    <source>
        <dbReference type="ARBA" id="ARBA00039977"/>
    </source>
</evidence>
<dbReference type="InterPro" id="IPR013025">
    <property type="entry name" value="Ribosomal_uL23-like"/>
</dbReference>